<sequence length="734" mass="84899">METRITYNKHTEEIFGWGDQLFGRNNKDYIHCDDFDDGLYSIFKKEKNKWDENDEFLIKAVSDYIRLAAKESIEASKIVTESNDAFHYAFIVPSEWEEEIREELIRPIFIRSDLISKEDHNDKLLFFSDIESISYGLKGKNFKKFLLPRGQNTILCRLVPTKFDTVSVELDLISTMNPLFDFPDSRLFPKVIRSKSISISVEDIKTSIKAFLKTKLSLDNDKIIDAMAEHIYKEELPDMDPRIISDKFLVFDEFSRIKHNTDDDDKCYMYGGNESDFYDEDDFYGESDLYEESDVYDDYDEDGEYKNDDTADEESDSVYREDNEINEENSCVDEEDNEVNEEDASVTGEEGNEADEEDTGLMKITMVNTIKCTTKLILNMKAILKSIRHFYVYSSIIEALYDHMKIEDQYSSGVELSSPLLKWLQYMLEYNRRSLNYITTMTKSDLSTEISRDNILLGAIEGVLETIQNAYMYCKPRILLAKKPDYALKFRKSKKNIITVGFHISLKYSLCSFSGKKNGRYMERLASDNFLKNGKSCITSLESFCADSNETILKEKIRFFADNFKKYLSNNVFKNSSDWERRDEIAISFNGICGCDALLTMNDIIDISIKPVLRSIASIVLTSRQLQKILTRILKEECDDFIQEQRIDTNYYHTFDTSHDGTISLKDIMAEHIGFSCVEPKNINTKAGAYLPVKISIVPNYYSSSIRFYANVVGAGTEKEHFIEMGESMTLCRS</sequence>
<evidence type="ECO:0000313" key="3">
    <source>
        <dbReference type="Proteomes" id="UP001476247"/>
    </source>
</evidence>
<feature type="compositionally biased region" description="Acidic residues" evidence="1">
    <location>
        <begin position="324"/>
        <end position="357"/>
    </location>
</feature>
<organism evidence="2 3">
    <name type="scientific">Helicostylum pulchrum</name>
    <dbReference type="NCBI Taxonomy" id="562976"/>
    <lineage>
        <taxon>Eukaryota</taxon>
        <taxon>Fungi</taxon>
        <taxon>Fungi incertae sedis</taxon>
        <taxon>Mucoromycota</taxon>
        <taxon>Mucoromycotina</taxon>
        <taxon>Mucoromycetes</taxon>
        <taxon>Mucorales</taxon>
        <taxon>Mucorineae</taxon>
        <taxon>Mucoraceae</taxon>
        <taxon>Helicostylum</taxon>
    </lineage>
</organism>
<dbReference type="PROSITE" id="PS00018">
    <property type="entry name" value="EF_HAND_1"/>
    <property type="match status" value="1"/>
</dbReference>
<gene>
    <name evidence="2" type="ORF">HPULCUR_008718</name>
</gene>
<evidence type="ECO:0008006" key="4">
    <source>
        <dbReference type="Google" id="ProtNLM"/>
    </source>
</evidence>
<evidence type="ECO:0000313" key="2">
    <source>
        <dbReference type="EMBL" id="GAA5803241.1"/>
    </source>
</evidence>
<dbReference type="InterPro" id="IPR018247">
    <property type="entry name" value="EF_Hand_1_Ca_BS"/>
</dbReference>
<accession>A0ABP9Y8E7</accession>
<proteinExistence type="predicted"/>
<dbReference type="EMBL" id="BAABUJ010000027">
    <property type="protein sequence ID" value="GAA5803241.1"/>
    <property type="molecule type" value="Genomic_DNA"/>
</dbReference>
<feature type="region of interest" description="Disordered" evidence="1">
    <location>
        <begin position="291"/>
        <end position="357"/>
    </location>
</feature>
<reference evidence="2 3" key="1">
    <citation type="submission" date="2024-04" db="EMBL/GenBank/DDBJ databases">
        <title>genome sequences of Mucor flavus KT1a and Helicostylum pulchrum KT1b strains isolation_sourced from the surface of a dry-aged beef.</title>
        <authorList>
            <person name="Toyotome T."/>
            <person name="Hosono M."/>
            <person name="Torimaru M."/>
            <person name="Fukuda K."/>
            <person name="Mikami N."/>
        </authorList>
    </citation>
    <scope>NUCLEOTIDE SEQUENCE [LARGE SCALE GENOMIC DNA]</scope>
    <source>
        <strain evidence="2 3">KT1b</strain>
    </source>
</reference>
<feature type="compositionally biased region" description="Acidic residues" evidence="1">
    <location>
        <begin position="291"/>
        <end position="303"/>
    </location>
</feature>
<comment type="caution">
    <text evidence="2">The sequence shown here is derived from an EMBL/GenBank/DDBJ whole genome shotgun (WGS) entry which is preliminary data.</text>
</comment>
<name>A0ABP9Y8E7_9FUNG</name>
<protein>
    <recommendedName>
        <fullName evidence="4">EF-hand domain-containing protein</fullName>
    </recommendedName>
</protein>
<keyword evidence="3" id="KW-1185">Reference proteome</keyword>
<dbReference type="Proteomes" id="UP001476247">
    <property type="component" value="Unassembled WGS sequence"/>
</dbReference>
<evidence type="ECO:0000256" key="1">
    <source>
        <dbReference type="SAM" id="MobiDB-lite"/>
    </source>
</evidence>